<evidence type="ECO:0000313" key="8">
    <source>
        <dbReference type="EMBL" id="CAH3043002.1"/>
    </source>
</evidence>
<dbReference type="EC" id="2.5.1.25" evidence="1"/>
<dbReference type="SMART" id="SM01144">
    <property type="entry name" value="DTW"/>
    <property type="match status" value="1"/>
</dbReference>
<reference evidence="8 9" key="1">
    <citation type="submission" date="2022-05" db="EMBL/GenBank/DDBJ databases">
        <authorList>
            <consortium name="Genoscope - CEA"/>
            <person name="William W."/>
        </authorList>
    </citation>
    <scope>NUCLEOTIDE SEQUENCE [LARGE SCALE GENOMIC DNA]</scope>
</reference>
<gene>
    <name evidence="8" type="ORF">PLOB_00000815</name>
</gene>
<comment type="similarity">
    <text evidence="5">Belongs to the TDD superfamily. DTWD2 family.</text>
</comment>
<accession>A0ABN8N9I0</accession>
<evidence type="ECO:0000256" key="6">
    <source>
        <dbReference type="ARBA" id="ARBA00048718"/>
    </source>
</evidence>
<dbReference type="PANTHER" id="PTHR21392">
    <property type="entry name" value="TRNA-URIDINE AMINOCARBOXYPROPYLTRANSFERASE 2"/>
    <property type="match status" value="1"/>
</dbReference>
<dbReference type="PANTHER" id="PTHR21392:SF0">
    <property type="entry name" value="TRNA-URIDINE AMINOCARBOXYPROPYLTRANSFERASE 2"/>
    <property type="match status" value="1"/>
</dbReference>
<keyword evidence="2" id="KW-0808">Transferase</keyword>
<evidence type="ECO:0000256" key="3">
    <source>
        <dbReference type="ARBA" id="ARBA00022691"/>
    </source>
</evidence>
<evidence type="ECO:0000256" key="5">
    <source>
        <dbReference type="ARBA" id="ARBA00034489"/>
    </source>
</evidence>
<dbReference type="Proteomes" id="UP001159405">
    <property type="component" value="Unassembled WGS sequence"/>
</dbReference>
<feature type="domain" description="DTW" evidence="7">
    <location>
        <begin position="52"/>
        <end position="248"/>
    </location>
</feature>
<dbReference type="InterPro" id="IPR005636">
    <property type="entry name" value="DTW"/>
</dbReference>
<keyword evidence="3" id="KW-0949">S-adenosyl-L-methionine</keyword>
<comment type="catalytic activity">
    <reaction evidence="6">
        <text>a uridine in tRNA + S-adenosyl-L-methionine = a 3-[(3S)-3-amino-3-carboxypropyl]uridine in tRNA + S-methyl-5'-thioadenosine + H(+)</text>
        <dbReference type="Rhea" id="RHEA:62432"/>
        <dbReference type="Rhea" id="RHEA-COMP:13339"/>
        <dbReference type="Rhea" id="RHEA-COMP:16092"/>
        <dbReference type="ChEBI" id="CHEBI:15378"/>
        <dbReference type="ChEBI" id="CHEBI:17509"/>
        <dbReference type="ChEBI" id="CHEBI:59789"/>
        <dbReference type="ChEBI" id="CHEBI:65315"/>
        <dbReference type="ChEBI" id="CHEBI:82930"/>
        <dbReference type="EC" id="2.5.1.25"/>
    </reaction>
</comment>
<proteinExistence type="inferred from homology"/>
<dbReference type="EMBL" id="CALNXK010000010">
    <property type="protein sequence ID" value="CAH3043002.1"/>
    <property type="molecule type" value="Genomic_DNA"/>
</dbReference>
<evidence type="ECO:0000256" key="1">
    <source>
        <dbReference type="ARBA" id="ARBA00012386"/>
    </source>
</evidence>
<dbReference type="InterPro" id="IPR039262">
    <property type="entry name" value="DTWD2/TAPT"/>
</dbReference>
<dbReference type="Pfam" id="PF03942">
    <property type="entry name" value="DTW"/>
    <property type="match status" value="1"/>
</dbReference>
<evidence type="ECO:0000313" key="9">
    <source>
        <dbReference type="Proteomes" id="UP001159405"/>
    </source>
</evidence>
<keyword evidence="9" id="KW-1185">Reference proteome</keyword>
<name>A0ABN8N9I0_9CNID</name>
<evidence type="ECO:0000256" key="4">
    <source>
        <dbReference type="ARBA" id="ARBA00022694"/>
    </source>
</evidence>
<sequence length="264" mass="30371">MSTSTEVVFVVAVADLDIFSQRFILSKFIMADEEDGEFFRLFADVPLNPPEKRDMCDRCKRPLSVCLCAHFPSKYLQISTRVHVLQHPREESRLLTTVPLLEVCLPPEKLVIRRGRRFNSKTDWPELHKIMTKPTTLLLYPGPEAENIKKMDKLAPGEHYDIIVLDGTWRQAKDIFHNNPFLCQARQVQLEHDHISEYVIRTQPNSKSLCTIEAIALSLSVLENNDEVAEALIRPLRALCKIQLDHGAVVHFNKDHQDEILLRA</sequence>
<comment type="caution">
    <text evidence="8">The sequence shown here is derived from an EMBL/GenBank/DDBJ whole genome shotgun (WGS) entry which is preliminary data.</text>
</comment>
<evidence type="ECO:0000256" key="2">
    <source>
        <dbReference type="ARBA" id="ARBA00022679"/>
    </source>
</evidence>
<evidence type="ECO:0000259" key="7">
    <source>
        <dbReference type="SMART" id="SM01144"/>
    </source>
</evidence>
<organism evidence="8 9">
    <name type="scientific">Porites lobata</name>
    <dbReference type="NCBI Taxonomy" id="104759"/>
    <lineage>
        <taxon>Eukaryota</taxon>
        <taxon>Metazoa</taxon>
        <taxon>Cnidaria</taxon>
        <taxon>Anthozoa</taxon>
        <taxon>Hexacorallia</taxon>
        <taxon>Scleractinia</taxon>
        <taxon>Fungiina</taxon>
        <taxon>Poritidae</taxon>
        <taxon>Porites</taxon>
    </lineage>
</organism>
<keyword evidence="4" id="KW-0819">tRNA processing</keyword>
<protein>
    <recommendedName>
        <fullName evidence="1">tRNA-uridine aminocarboxypropyltransferase</fullName>
        <ecNumber evidence="1">2.5.1.25</ecNumber>
    </recommendedName>
</protein>